<dbReference type="AlphaFoldDB" id="A0AA38TCK5"/>
<name>A0AA38TCK5_9ASTR</name>
<feature type="compositionally biased region" description="Polar residues" evidence="1">
    <location>
        <begin position="102"/>
        <end position="115"/>
    </location>
</feature>
<feature type="region of interest" description="Disordered" evidence="1">
    <location>
        <begin position="102"/>
        <end position="126"/>
    </location>
</feature>
<keyword evidence="3" id="KW-1185">Reference proteome</keyword>
<evidence type="ECO:0000313" key="2">
    <source>
        <dbReference type="EMBL" id="KAJ9552265.1"/>
    </source>
</evidence>
<gene>
    <name evidence="2" type="ORF">OSB04_016310</name>
</gene>
<dbReference type="EMBL" id="JARYMX010000004">
    <property type="protein sequence ID" value="KAJ9552265.1"/>
    <property type="molecule type" value="Genomic_DNA"/>
</dbReference>
<protein>
    <submittedName>
        <fullName evidence="2">Uncharacterized protein</fullName>
    </submittedName>
</protein>
<sequence length="126" mass="13648">MTGNRSFLEDFTTFNGGYVAFGDNPRGGKVSGKGKVTGACIDPLHCILVEYRTHNWYQSTCFGSFGQNFEAVFAVFGISRIGSSVPNWTLVSRLGTLNSRIGTSNSRIGTPQTPESDLFASPDLEI</sequence>
<comment type="caution">
    <text evidence="2">The sequence shown here is derived from an EMBL/GenBank/DDBJ whole genome shotgun (WGS) entry which is preliminary data.</text>
</comment>
<dbReference type="Proteomes" id="UP001172457">
    <property type="component" value="Chromosome 4"/>
</dbReference>
<evidence type="ECO:0000256" key="1">
    <source>
        <dbReference type="SAM" id="MobiDB-lite"/>
    </source>
</evidence>
<evidence type="ECO:0000313" key="3">
    <source>
        <dbReference type="Proteomes" id="UP001172457"/>
    </source>
</evidence>
<reference evidence="2" key="1">
    <citation type="submission" date="2023-03" db="EMBL/GenBank/DDBJ databases">
        <title>Chromosome-scale reference genome and RAD-based genetic map of yellow starthistle (Centaurea solstitialis) reveal putative structural variation and QTLs associated with invader traits.</title>
        <authorList>
            <person name="Reatini B."/>
            <person name="Cang F.A."/>
            <person name="Jiang Q."/>
            <person name="Mckibben M.T.W."/>
            <person name="Barker M.S."/>
            <person name="Rieseberg L.H."/>
            <person name="Dlugosch K.M."/>
        </authorList>
    </citation>
    <scope>NUCLEOTIDE SEQUENCE</scope>
    <source>
        <strain evidence="2">CAN-66</strain>
        <tissue evidence="2">Leaf</tissue>
    </source>
</reference>
<proteinExistence type="predicted"/>
<organism evidence="2 3">
    <name type="scientific">Centaurea solstitialis</name>
    <name type="common">yellow star-thistle</name>
    <dbReference type="NCBI Taxonomy" id="347529"/>
    <lineage>
        <taxon>Eukaryota</taxon>
        <taxon>Viridiplantae</taxon>
        <taxon>Streptophyta</taxon>
        <taxon>Embryophyta</taxon>
        <taxon>Tracheophyta</taxon>
        <taxon>Spermatophyta</taxon>
        <taxon>Magnoliopsida</taxon>
        <taxon>eudicotyledons</taxon>
        <taxon>Gunneridae</taxon>
        <taxon>Pentapetalae</taxon>
        <taxon>asterids</taxon>
        <taxon>campanulids</taxon>
        <taxon>Asterales</taxon>
        <taxon>Asteraceae</taxon>
        <taxon>Carduoideae</taxon>
        <taxon>Cardueae</taxon>
        <taxon>Centaureinae</taxon>
        <taxon>Centaurea</taxon>
    </lineage>
</organism>
<accession>A0AA38TCK5</accession>